<gene>
    <name evidence="13" type="ORF">IX84_22835</name>
</gene>
<evidence type="ECO:0000256" key="2">
    <source>
        <dbReference type="ARBA" id="ARBA00006275"/>
    </source>
</evidence>
<dbReference type="Pfam" id="PF00593">
    <property type="entry name" value="TonB_dep_Rec_b-barrel"/>
    <property type="match status" value="1"/>
</dbReference>
<dbReference type="GO" id="GO:0009279">
    <property type="term" value="C:cell outer membrane"/>
    <property type="evidence" value="ECO:0007669"/>
    <property type="project" value="UniProtKB-SubCell"/>
</dbReference>
<dbReference type="RefSeq" id="WP_044225799.1">
    <property type="nucleotide sequence ID" value="NZ_JBKAGJ010000013.1"/>
</dbReference>
<dbReference type="PROSITE" id="PS52016">
    <property type="entry name" value="TONB_DEPENDENT_REC_3"/>
    <property type="match status" value="1"/>
</dbReference>
<keyword evidence="6" id="KW-0732">Signal</keyword>
<keyword evidence="7" id="KW-0798">TonB box</keyword>
<feature type="domain" description="RagB/SusD" evidence="12">
    <location>
        <begin position="557"/>
        <end position="611"/>
    </location>
</feature>
<evidence type="ECO:0000256" key="9">
    <source>
        <dbReference type="ARBA" id="ARBA00023237"/>
    </source>
</evidence>
<keyword evidence="3 10" id="KW-0813">Transport</keyword>
<evidence type="ECO:0000256" key="8">
    <source>
        <dbReference type="ARBA" id="ARBA00023136"/>
    </source>
</evidence>
<dbReference type="SUPFAM" id="SSF56935">
    <property type="entry name" value="Porins"/>
    <property type="match status" value="1"/>
</dbReference>
<evidence type="ECO:0008006" key="15">
    <source>
        <dbReference type="Google" id="ProtNLM"/>
    </source>
</evidence>
<accession>A0A098S2D9</accession>
<feature type="domain" description="TonB-dependent receptor-like beta-barrel" evidence="11">
    <location>
        <begin position="21"/>
        <end position="232"/>
    </location>
</feature>
<evidence type="ECO:0000256" key="4">
    <source>
        <dbReference type="ARBA" id="ARBA00022452"/>
    </source>
</evidence>
<proteinExistence type="inferred from homology"/>
<dbReference type="Pfam" id="PF07980">
    <property type="entry name" value="SusD_RagB"/>
    <property type="match status" value="1"/>
</dbReference>
<evidence type="ECO:0000256" key="7">
    <source>
        <dbReference type="ARBA" id="ARBA00023077"/>
    </source>
</evidence>
<dbReference type="Proteomes" id="UP000029736">
    <property type="component" value="Unassembled WGS sequence"/>
</dbReference>
<dbReference type="Gene3D" id="2.40.170.20">
    <property type="entry name" value="TonB-dependent receptor, beta-barrel domain"/>
    <property type="match status" value="1"/>
</dbReference>
<dbReference type="InterPro" id="IPR039426">
    <property type="entry name" value="TonB-dep_rcpt-like"/>
</dbReference>
<reference evidence="13 14" key="1">
    <citation type="journal article" date="2014" name="Int. J. Syst. Evol. Microbiol.">
        <title>Phaeodactylibacter xiamenensis gen. nov., sp. nov., a member of the family Saprospiraceae isolated from the marine alga Phaeodactylum tricornutum.</title>
        <authorList>
            <person name="Chen Z.Jr."/>
            <person name="Lei X."/>
            <person name="Lai Q."/>
            <person name="Li Y."/>
            <person name="Zhang B."/>
            <person name="Zhang J."/>
            <person name="Zhang H."/>
            <person name="Yang L."/>
            <person name="Zheng W."/>
            <person name="Tian Y."/>
            <person name="Yu Z."/>
            <person name="Xu H.Jr."/>
            <person name="Zheng T."/>
        </authorList>
    </citation>
    <scope>NUCLEOTIDE SEQUENCE [LARGE SCALE GENOMIC DNA]</scope>
    <source>
        <strain evidence="13 14">KD52</strain>
    </source>
</reference>
<evidence type="ECO:0000259" key="11">
    <source>
        <dbReference type="Pfam" id="PF00593"/>
    </source>
</evidence>
<comment type="similarity">
    <text evidence="2">Belongs to the SusD family.</text>
</comment>
<comment type="similarity">
    <text evidence="10">Belongs to the TonB-dependent receptor family.</text>
</comment>
<dbReference type="SUPFAM" id="SSF48452">
    <property type="entry name" value="TPR-like"/>
    <property type="match status" value="1"/>
</dbReference>
<keyword evidence="14" id="KW-1185">Reference proteome</keyword>
<name>A0A098S2D9_9BACT</name>
<evidence type="ECO:0000256" key="3">
    <source>
        <dbReference type="ARBA" id="ARBA00022448"/>
    </source>
</evidence>
<keyword evidence="5 10" id="KW-0812">Transmembrane</keyword>
<dbReference type="AlphaFoldDB" id="A0A098S2D9"/>
<dbReference type="InterPro" id="IPR000531">
    <property type="entry name" value="Beta-barrel_TonB"/>
</dbReference>
<evidence type="ECO:0000256" key="5">
    <source>
        <dbReference type="ARBA" id="ARBA00022692"/>
    </source>
</evidence>
<dbReference type="EMBL" id="JPOS01000081">
    <property type="protein sequence ID" value="KGE86256.1"/>
    <property type="molecule type" value="Genomic_DNA"/>
</dbReference>
<dbReference type="STRING" id="1524460.IX84_22835"/>
<evidence type="ECO:0000259" key="12">
    <source>
        <dbReference type="Pfam" id="PF07980"/>
    </source>
</evidence>
<dbReference type="InterPro" id="IPR011990">
    <property type="entry name" value="TPR-like_helical_dom_sf"/>
</dbReference>
<keyword evidence="4 10" id="KW-1134">Transmembrane beta strand</keyword>
<sequence>MNQPGDVQRVTAGFGGEQYFRGYFGRLNYKFMDRYMIGASYRYDGSSIFTEDFRWGNFLALSAGWVVSDEPFLVNNEVINFLKFRGSFGQTGNSAINPQATATTYAQWGRYGDTGAGDLLSTIANTAVTWETTDAYDVGADFELFEGRISGTVSYYVQDVRDMLFQVPIPQSSGIFNSNPTIWDNVGDMQNRGWEVELNTVNIDRGNFQWRMGINFATNENQVTRLAGEDAEIVNVNNNGLVTREGDQVGFFRLARYAGIHPEGGYELIEEMDLELFAETGERVATGNLIPATRANLSTHLFDNTDRGSLPTFFGGFNNSFTYKNFSLSALISFSGGNYIYDVARENSVYVNSAKPYREEIVGNYWQNPGDDAEFPALSWNQRYDVINEDGTIEENVRFDPQRSGHAHDKYLQKGDFIRMRALSFFYNLPRGVADSLRMQNIRLGFTVNNLFTITGYEGYDPEVVNLGDGLGGSSNWKHPRRFAWYNANRERTTGLEDNGGRFIVCSDAFLEAAGWQNPDGTESADAANDLRYQQLFIRVPAGEDPRGQFSTTRDYVWNDKYYRAGDRETNLPVLRLADIVLLRAFLRADSGDNGGARADLNMVRNRAGTECVLQFRTNVFHPRLFWVDLTVSAYEPYS</sequence>
<evidence type="ECO:0000313" key="13">
    <source>
        <dbReference type="EMBL" id="KGE86256.1"/>
    </source>
</evidence>
<organism evidence="13 14">
    <name type="scientific">Phaeodactylibacter xiamenensis</name>
    <dbReference type="NCBI Taxonomy" id="1524460"/>
    <lineage>
        <taxon>Bacteria</taxon>
        <taxon>Pseudomonadati</taxon>
        <taxon>Bacteroidota</taxon>
        <taxon>Saprospiria</taxon>
        <taxon>Saprospirales</taxon>
        <taxon>Haliscomenobacteraceae</taxon>
        <taxon>Phaeodactylibacter</taxon>
    </lineage>
</organism>
<evidence type="ECO:0000256" key="1">
    <source>
        <dbReference type="ARBA" id="ARBA00004571"/>
    </source>
</evidence>
<dbReference type="OrthoDB" id="9768177at2"/>
<comment type="subcellular location">
    <subcellularLocation>
        <location evidence="1 10">Cell outer membrane</location>
        <topology evidence="1 10">Multi-pass membrane protein</topology>
    </subcellularLocation>
</comment>
<keyword evidence="9 10" id="KW-0998">Cell outer membrane</keyword>
<protein>
    <recommendedName>
        <fullName evidence="15">TonB-dependent receptor-like beta-barrel domain-containing protein</fullName>
    </recommendedName>
</protein>
<dbReference type="InterPro" id="IPR036942">
    <property type="entry name" value="Beta-barrel_TonB_sf"/>
</dbReference>
<evidence type="ECO:0000256" key="6">
    <source>
        <dbReference type="ARBA" id="ARBA00022729"/>
    </source>
</evidence>
<dbReference type="Gene3D" id="1.25.40.390">
    <property type="match status" value="1"/>
</dbReference>
<keyword evidence="8 10" id="KW-0472">Membrane</keyword>
<dbReference type="InterPro" id="IPR012944">
    <property type="entry name" value="SusD_RagB_dom"/>
</dbReference>
<comment type="caution">
    <text evidence="13">The sequence shown here is derived from an EMBL/GenBank/DDBJ whole genome shotgun (WGS) entry which is preliminary data.</text>
</comment>
<evidence type="ECO:0000313" key="14">
    <source>
        <dbReference type="Proteomes" id="UP000029736"/>
    </source>
</evidence>
<evidence type="ECO:0000256" key="10">
    <source>
        <dbReference type="PROSITE-ProRule" id="PRU01360"/>
    </source>
</evidence>